<reference evidence="1" key="1">
    <citation type="journal article" date="2021" name="Proc. Natl. Acad. Sci. U.S.A.">
        <title>A Catalog of Tens of Thousands of Viruses from Human Metagenomes Reveals Hidden Associations with Chronic Diseases.</title>
        <authorList>
            <person name="Tisza M.J."/>
            <person name="Buck C.B."/>
        </authorList>
    </citation>
    <scope>NUCLEOTIDE SEQUENCE</scope>
    <source>
        <strain evidence="1">Ct8Cp41</strain>
    </source>
</reference>
<dbReference type="EMBL" id="BK016059">
    <property type="protein sequence ID" value="DAF91689.1"/>
    <property type="molecule type" value="Genomic_DNA"/>
</dbReference>
<proteinExistence type="predicted"/>
<organism evidence="1">
    <name type="scientific">Siphoviridae sp. ct8Cp41</name>
    <dbReference type="NCBI Taxonomy" id="2825358"/>
    <lineage>
        <taxon>Viruses</taxon>
        <taxon>Duplodnaviria</taxon>
        <taxon>Heunggongvirae</taxon>
        <taxon>Uroviricota</taxon>
        <taxon>Caudoviricetes</taxon>
    </lineage>
</organism>
<evidence type="ECO:0000313" key="1">
    <source>
        <dbReference type="EMBL" id="DAF91689.1"/>
    </source>
</evidence>
<sequence length="139" mass="16935">MYEWLKEKYTGLKTAWDHCNIACEAEIAAKDQTIENLAKKFFPEYDSERYHYYEENEWREDFEETPEEEEYNERCENAYRDAAAYINEYYSEFKIAERHTEIKKQIGAEISDLAKQAENVDASFWHGEPWEREFRSWNI</sequence>
<accession>A0A8S5UB33</accession>
<name>A0A8S5UB33_9CAUD</name>
<protein>
    <submittedName>
        <fullName evidence="1">Uncharacterized protein</fullName>
    </submittedName>
</protein>